<evidence type="ECO:0000256" key="1">
    <source>
        <dbReference type="ARBA" id="ARBA00005964"/>
    </source>
</evidence>
<organism evidence="7 8">
    <name type="scientific">Sanghuangporus baumii</name>
    <name type="common">Phellinus baumii</name>
    <dbReference type="NCBI Taxonomy" id="108892"/>
    <lineage>
        <taxon>Eukaryota</taxon>
        <taxon>Fungi</taxon>
        <taxon>Dikarya</taxon>
        <taxon>Basidiomycota</taxon>
        <taxon>Agaricomycotina</taxon>
        <taxon>Agaricomycetes</taxon>
        <taxon>Hymenochaetales</taxon>
        <taxon>Hymenochaetaceae</taxon>
        <taxon>Sanghuangporus</taxon>
    </lineage>
</organism>
<feature type="compositionally biased region" description="Acidic residues" evidence="4">
    <location>
        <begin position="938"/>
        <end position="957"/>
    </location>
</feature>
<feature type="region of interest" description="Disordered" evidence="4">
    <location>
        <begin position="526"/>
        <end position="608"/>
    </location>
</feature>
<feature type="compositionally biased region" description="Low complexity" evidence="4">
    <location>
        <begin position="573"/>
        <end position="583"/>
    </location>
</feature>
<dbReference type="AlphaFoldDB" id="A0A9Q5I2K9"/>
<accession>A0A9Q5I2K9</accession>
<proteinExistence type="inferred from homology"/>
<keyword evidence="3" id="KW-0862">Zinc</keyword>
<keyword evidence="5" id="KW-0732">Signal</keyword>
<keyword evidence="3" id="KW-0863">Zinc-finger</keyword>
<feature type="compositionally biased region" description="Basic and acidic residues" evidence="4">
    <location>
        <begin position="958"/>
        <end position="984"/>
    </location>
</feature>
<dbReference type="GO" id="GO:0008270">
    <property type="term" value="F:zinc ion binding"/>
    <property type="evidence" value="ECO:0007669"/>
    <property type="project" value="UniProtKB-KW"/>
</dbReference>
<feature type="region of interest" description="Disordered" evidence="4">
    <location>
        <begin position="620"/>
        <end position="647"/>
    </location>
</feature>
<feature type="compositionally biased region" description="Basic and acidic residues" evidence="4">
    <location>
        <begin position="628"/>
        <end position="646"/>
    </location>
</feature>
<evidence type="ECO:0000259" key="6">
    <source>
        <dbReference type="PROSITE" id="PS50089"/>
    </source>
</evidence>
<reference evidence="7" key="1">
    <citation type="submission" date="2016-06" db="EMBL/GenBank/DDBJ databases">
        <title>Draft Genome sequence of the fungus Inonotus baumii.</title>
        <authorList>
            <person name="Zhu H."/>
            <person name="Lin W."/>
        </authorList>
    </citation>
    <scope>NUCLEOTIDE SEQUENCE</scope>
    <source>
        <strain evidence="7">821</strain>
    </source>
</reference>
<dbReference type="SUPFAM" id="SSF53474">
    <property type="entry name" value="alpha/beta-Hydrolases"/>
    <property type="match status" value="1"/>
</dbReference>
<dbReference type="InterPro" id="IPR001841">
    <property type="entry name" value="Znf_RING"/>
</dbReference>
<comment type="similarity">
    <text evidence="1">Belongs to the type-B carboxylesterase/lipase family.</text>
</comment>
<dbReference type="InterPro" id="IPR002018">
    <property type="entry name" value="CarbesteraseB"/>
</dbReference>
<evidence type="ECO:0000256" key="3">
    <source>
        <dbReference type="PROSITE-ProRule" id="PRU00175"/>
    </source>
</evidence>
<dbReference type="InterPro" id="IPR029058">
    <property type="entry name" value="AB_hydrolase_fold"/>
</dbReference>
<dbReference type="PROSITE" id="PS00122">
    <property type="entry name" value="CARBOXYLESTERASE_B_1"/>
    <property type="match status" value="1"/>
</dbReference>
<evidence type="ECO:0000256" key="2">
    <source>
        <dbReference type="ARBA" id="ARBA00022801"/>
    </source>
</evidence>
<feature type="compositionally biased region" description="Polar residues" evidence="4">
    <location>
        <begin position="562"/>
        <end position="572"/>
    </location>
</feature>
<keyword evidence="2" id="KW-0378">Hydrolase</keyword>
<feature type="domain" description="RING-type" evidence="6">
    <location>
        <begin position="687"/>
        <end position="761"/>
    </location>
</feature>
<evidence type="ECO:0000313" key="8">
    <source>
        <dbReference type="Proteomes" id="UP000757232"/>
    </source>
</evidence>
<keyword evidence="8" id="KW-1185">Reference proteome</keyword>
<evidence type="ECO:0000256" key="5">
    <source>
        <dbReference type="SAM" id="SignalP"/>
    </source>
</evidence>
<dbReference type="Pfam" id="PF00135">
    <property type="entry name" value="COesterase"/>
    <property type="match status" value="1"/>
</dbReference>
<dbReference type="SMART" id="SM00184">
    <property type="entry name" value="RING"/>
    <property type="match status" value="1"/>
</dbReference>
<name>A0A9Q5I2K9_SANBA</name>
<keyword evidence="3" id="KW-0479">Metal-binding</keyword>
<evidence type="ECO:0000256" key="4">
    <source>
        <dbReference type="SAM" id="MobiDB-lite"/>
    </source>
</evidence>
<feature type="chain" id="PRO_5040317940" evidence="5">
    <location>
        <begin position="21"/>
        <end position="1150"/>
    </location>
</feature>
<dbReference type="Gene3D" id="3.30.40.10">
    <property type="entry name" value="Zinc/RING finger domain, C3HC4 (zinc finger)"/>
    <property type="match status" value="1"/>
</dbReference>
<dbReference type="OrthoDB" id="408631at2759"/>
<protein>
    <submittedName>
        <fullName evidence="7">Alpha/beta-hydrolase</fullName>
    </submittedName>
</protein>
<dbReference type="EMBL" id="LNZH02000134">
    <property type="protein sequence ID" value="OCB90396.1"/>
    <property type="molecule type" value="Genomic_DNA"/>
</dbReference>
<sequence>MKLLVVSAIAILQLSWRASCSEGLQFSRIDSHIVDVGYARYLGNFTEPYSVAFLGIPYAEPPIGDLRFRAPVPLDPERLRENEEVIDATNYSDFCIQGSSGGGDAGGAGSEDCLKINIYAPVNATSRSNLPVLFYMHGGGYVYGNPRNWPFDHWINQSPNVVIVSVYYRLDSFGFLAHPDFSKSSIADLNVGIKDQLLALQWIQDNIAAFGGDPSQVTINGESAGGGSVQIHLVANEGSQNLFSGAIGQSIDREPMPLPEQQEPLFDFYAEQAGCGGFQSVDATVGCLRAASIDALARAQDASFNGSLYNKWRPVVDGTLISDYPTRLLSKGKFAHVPIIAGATSNETVADTTNVNVTEYIHQSYPMLTPAELVAFNKVYNRSQFSSDLEWIRTATGEPLVRCGRETVGYAGAKHCKAWTYRYNQPNPTQNEPGVVDHAAENWMMFLGTNTGTNGSNVFTGLDNVETAFSEELIAYWLSFVRTKDPNEFRLARSAAWPDFSTGKRAVLQQSQDNVTSTSALFTFNKTMASPPTSPDSSAPQTPYTEPGPSNGNVSSSPSNKRAASTSLSDSETLVTKTTKTPTSCGRKNKKVVSDAYRRRKKKKKLPITQIRSQISRVSLAKVPMSPKGEDREVKEEDNQSEDTKENLVSADTNDELVQLRKKVEDQSVLLSAHKEFLESLAPSITCQICLDPMYRPYTLAPCGHTACYDCLLAWFRAPPAHVGHSPPQHLAFNFDPNEPTLLARDAPMLLRKNKTCPHCRAIVRDVPVEAWGIKDIVNHLFAHKGDAAKDLFPTHAGSQEERMSPSGPDAWKGVFRTNRTLAILNGNPDRQAASILDDSQHGNVRPFYDEEDDVYRCTECYHEIWQGICSSCGRLYPGHRDEFEDDDEELDGGNWMDAEDFHGLDGQLELAGGDADGRVQGIMGALGFHRRLFQRGDEDDSADEDDYESSFIDDEDDHARMEEYHSAEEARGYDSEDVEMRYVDDEDHLPRRVPPPRVQVSDEDASPRVRLGTIEILDSDSDSPVPPANRPRTQASRLRIESDDDDENTGARPQRAGRVTGLSRGRHITINDSDSEQEEDERSDVGNRRNQRHYRPYTRSLSDEESVSRDGSVHSSRHGSFHGSASGLSHENYENYAFSDEEEEFMWSE</sequence>
<evidence type="ECO:0000313" key="7">
    <source>
        <dbReference type="EMBL" id="OCB90396.1"/>
    </source>
</evidence>
<dbReference type="Proteomes" id="UP000757232">
    <property type="component" value="Unassembled WGS sequence"/>
</dbReference>
<dbReference type="InterPro" id="IPR050309">
    <property type="entry name" value="Type-B_Carboxylest/Lipase"/>
</dbReference>
<gene>
    <name evidence="7" type="ORF">A7U60_g2407</name>
</gene>
<dbReference type="PANTHER" id="PTHR11559">
    <property type="entry name" value="CARBOXYLESTERASE"/>
    <property type="match status" value="1"/>
</dbReference>
<dbReference type="GO" id="GO:0016787">
    <property type="term" value="F:hydrolase activity"/>
    <property type="evidence" value="ECO:0007669"/>
    <property type="project" value="UniProtKB-KW"/>
</dbReference>
<comment type="caution">
    <text evidence="7">The sequence shown here is derived from an EMBL/GenBank/DDBJ whole genome shotgun (WGS) entry which is preliminary data.</text>
</comment>
<dbReference type="InterPro" id="IPR013083">
    <property type="entry name" value="Znf_RING/FYVE/PHD"/>
</dbReference>
<dbReference type="InterPro" id="IPR019826">
    <property type="entry name" value="Carboxylesterase_B_AS"/>
</dbReference>
<feature type="compositionally biased region" description="Low complexity" evidence="4">
    <location>
        <begin position="529"/>
        <end position="560"/>
    </location>
</feature>
<dbReference type="PROSITE" id="PS50089">
    <property type="entry name" value="ZF_RING_2"/>
    <property type="match status" value="1"/>
</dbReference>
<dbReference type="SUPFAM" id="SSF57850">
    <property type="entry name" value="RING/U-box"/>
    <property type="match status" value="1"/>
</dbReference>
<feature type="region of interest" description="Disordered" evidence="4">
    <location>
        <begin position="938"/>
        <end position="1136"/>
    </location>
</feature>
<dbReference type="Pfam" id="PF13923">
    <property type="entry name" value="zf-C3HC4_2"/>
    <property type="match status" value="1"/>
</dbReference>
<dbReference type="Gene3D" id="3.40.50.1820">
    <property type="entry name" value="alpha/beta hydrolase"/>
    <property type="match status" value="1"/>
</dbReference>
<feature type="compositionally biased region" description="Acidic residues" evidence="4">
    <location>
        <begin position="1074"/>
        <end position="1083"/>
    </location>
</feature>
<feature type="signal peptide" evidence="5">
    <location>
        <begin position="1"/>
        <end position="20"/>
    </location>
</feature>